<evidence type="ECO:0000256" key="1">
    <source>
        <dbReference type="SAM" id="SignalP"/>
    </source>
</evidence>
<keyword evidence="1" id="KW-0732">Signal</keyword>
<reference evidence="2 3" key="1">
    <citation type="submission" date="2014-06" db="EMBL/GenBank/DDBJ databases">
        <title>Whole Genome Sequences of Three Symbiotic Endozoicomonas Bacteria.</title>
        <authorList>
            <person name="Neave M.J."/>
            <person name="Apprill A."/>
            <person name="Voolstra C.R."/>
        </authorList>
    </citation>
    <scope>NUCLEOTIDE SEQUENCE [LARGE SCALE GENOMIC DNA]</scope>
    <source>
        <strain evidence="2 3">DSM 25634</strain>
    </source>
</reference>
<evidence type="ECO:0000313" key="2">
    <source>
        <dbReference type="EMBL" id="KEQ16834.1"/>
    </source>
</evidence>
<dbReference type="Proteomes" id="UP000028073">
    <property type="component" value="Unassembled WGS sequence"/>
</dbReference>
<gene>
    <name evidence="2" type="ORF">GZ78_19400</name>
</gene>
<keyword evidence="3" id="KW-1185">Reference proteome</keyword>
<sequence length="205" mass="22795">MKKMLLVALTSFPLMADADTSSACQDIYGKAGQSSFITGKNLSSGETFTGHLTAGVYQDSFLSITSGQLNIFNPSTHARYDLTLSNLTSLCRDNGHDYSDSLELKWSQDHPIIPDLYGFNVRLLGDQCYAGVTRSFSGQSSFEMITFCVNQQQTQSLESMLKIPLLKQKVCTETRLLDKTHLTQSQCRKLFNSQRTMIRPPASVL</sequence>
<accession>A0A081NEG1</accession>
<dbReference type="EMBL" id="JOKH01000004">
    <property type="protein sequence ID" value="KEQ16834.1"/>
    <property type="molecule type" value="Genomic_DNA"/>
</dbReference>
<evidence type="ECO:0000313" key="3">
    <source>
        <dbReference type="Proteomes" id="UP000028073"/>
    </source>
</evidence>
<organism evidence="2 3">
    <name type="scientific">Endozoicomonas numazuensis</name>
    <dbReference type="NCBI Taxonomy" id="1137799"/>
    <lineage>
        <taxon>Bacteria</taxon>
        <taxon>Pseudomonadati</taxon>
        <taxon>Pseudomonadota</taxon>
        <taxon>Gammaproteobacteria</taxon>
        <taxon>Oceanospirillales</taxon>
        <taxon>Endozoicomonadaceae</taxon>
        <taxon>Endozoicomonas</taxon>
    </lineage>
</organism>
<name>A0A081NEG1_9GAMM</name>
<feature type="chain" id="PRO_5001760705" description="Ricin B lectin domain-containing protein" evidence="1">
    <location>
        <begin position="19"/>
        <end position="205"/>
    </location>
</feature>
<proteinExistence type="predicted"/>
<dbReference type="AlphaFoldDB" id="A0A081NEG1"/>
<feature type="signal peptide" evidence="1">
    <location>
        <begin position="1"/>
        <end position="18"/>
    </location>
</feature>
<evidence type="ECO:0008006" key="4">
    <source>
        <dbReference type="Google" id="ProtNLM"/>
    </source>
</evidence>
<protein>
    <recommendedName>
        <fullName evidence="4">Ricin B lectin domain-containing protein</fullName>
    </recommendedName>
</protein>
<comment type="caution">
    <text evidence="2">The sequence shown here is derived from an EMBL/GenBank/DDBJ whole genome shotgun (WGS) entry which is preliminary data.</text>
</comment>